<protein>
    <recommendedName>
        <fullName evidence="2">DM2 domain-containing protein</fullName>
    </recommendedName>
</protein>
<feature type="domain" description="DM2" evidence="2">
    <location>
        <begin position="149"/>
        <end position="232"/>
    </location>
</feature>
<evidence type="ECO:0000256" key="1">
    <source>
        <dbReference type="SAM" id="MobiDB-lite"/>
    </source>
</evidence>
<dbReference type="SUPFAM" id="SSF47592">
    <property type="entry name" value="SWIB/MDM2 domain"/>
    <property type="match status" value="1"/>
</dbReference>
<dbReference type="InterPro" id="IPR019835">
    <property type="entry name" value="SWIB_domain"/>
</dbReference>
<proteinExistence type="predicted"/>
<dbReference type="InterPro" id="IPR036885">
    <property type="entry name" value="SWIB_MDM2_dom_sf"/>
</dbReference>
<evidence type="ECO:0000259" key="2">
    <source>
        <dbReference type="PROSITE" id="PS51925"/>
    </source>
</evidence>
<dbReference type="PANTHER" id="PTHR13844">
    <property type="entry name" value="SWI/SNF-RELATED MATRIX-ASSOCIATED ACTIN-DEPENDENT REGULATOR OF CHROMATIN SUBFAMILY D"/>
    <property type="match status" value="1"/>
</dbReference>
<feature type="compositionally biased region" description="Basic and acidic residues" evidence="1">
    <location>
        <begin position="24"/>
        <end position="65"/>
    </location>
</feature>
<accession>A0A6C0JV51</accession>
<dbReference type="EMBL" id="MN740706">
    <property type="protein sequence ID" value="QHU09253.1"/>
    <property type="molecule type" value="Genomic_DNA"/>
</dbReference>
<sequence length="246" mass="27353">MSRAPKKSNPEKVVQVVSGGVPEPPKKVKKEVDASLPKEKKEKKEKVKKEVESPLPKDKKVKEGSDVPNMKKSNDMVVVSEVKTNESDVVSDSPMVSEFNALLTQVQMVTLQLSGIKNAIKTLEKKTVRDLKLANKSKKKSKGVRKPSGFVKPALISNELANFLNQPYGTELARTEVTKVINAYIRANSLQDPTNGRKILPDKKLTELLNVKKEDELTYFNLQRYMSPHFAKASASIVNAVNEVKV</sequence>
<dbReference type="Gene3D" id="1.10.245.10">
    <property type="entry name" value="SWIB/MDM2 domain"/>
    <property type="match status" value="1"/>
</dbReference>
<reference evidence="3" key="1">
    <citation type="journal article" date="2020" name="Nature">
        <title>Giant virus diversity and host interactions through global metagenomics.</title>
        <authorList>
            <person name="Schulz F."/>
            <person name="Roux S."/>
            <person name="Paez-Espino D."/>
            <person name="Jungbluth S."/>
            <person name="Walsh D.A."/>
            <person name="Denef V.J."/>
            <person name="McMahon K.D."/>
            <person name="Konstantinidis K.T."/>
            <person name="Eloe-Fadrosh E.A."/>
            <person name="Kyrpides N.C."/>
            <person name="Woyke T."/>
        </authorList>
    </citation>
    <scope>NUCLEOTIDE SEQUENCE</scope>
    <source>
        <strain evidence="3">GVMAG-S-1074260-58</strain>
    </source>
</reference>
<name>A0A6C0JV51_9ZZZZ</name>
<organism evidence="3">
    <name type="scientific">viral metagenome</name>
    <dbReference type="NCBI Taxonomy" id="1070528"/>
    <lineage>
        <taxon>unclassified sequences</taxon>
        <taxon>metagenomes</taxon>
        <taxon>organismal metagenomes</taxon>
    </lineage>
</organism>
<dbReference type="InterPro" id="IPR003121">
    <property type="entry name" value="SWIB_MDM2_domain"/>
</dbReference>
<dbReference type="CDD" id="cd10567">
    <property type="entry name" value="SWIB-MDM2_like"/>
    <property type="match status" value="1"/>
</dbReference>
<dbReference type="PROSITE" id="PS51925">
    <property type="entry name" value="SWIB_MDM2"/>
    <property type="match status" value="1"/>
</dbReference>
<dbReference type="Pfam" id="PF02201">
    <property type="entry name" value="SWIB"/>
    <property type="match status" value="1"/>
</dbReference>
<dbReference type="AlphaFoldDB" id="A0A6C0JV51"/>
<feature type="region of interest" description="Disordered" evidence="1">
    <location>
        <begin position="1"/>
        <end position="71"/>
    </location>
</feature>
<evidence type="ECO:0000313" key="3">
    <source>
        <dbReference type="EMBL" id="QHU09253.1"/>
    </source>
</evidence>
<dbReference type="SMART" id="SM00151">
    <property type="entry name" value="SWIB"/>
    <property type="match status" value="1"/>
</dbReference>